<comment type="similarity">
    <text evidence="4 16">Belongs to the LTN1 family.</text>
</comment>
<evidence type="ECO:0000256" key="4">
    <source>
        <dbReference type="ARBA" id="ARBA00007997"/>
    </source>
</evidence>
<reference evidence="20" key="1">
    <citation type="submission" date="2020-03" db="EMBL/GenBank/DDBJ databases">
        <title>Site-based positive gene gene selection in Geosmithia morbida across the United States reveals a broad range of putative effectors and factors for local host and environmental adapation.</title>
        <authorList>
            <person name="Onufrak A."/>
            <person name="Murdoch R.W."/>
            <person name="Gazis R."/>
            <person name="Huff M."/>
            <person name="Staton M."/>
            <person name="Klingeman W."/>
            <person name="Hadziabdic D."/>
        </authorList>
    </citation>
    <scope>NUCLEOTIDE SEQUENCE</scope>
    <source>
        <strain evidence="20">1262</strain>
    </source>
</reference>
<dbReference type="GO" id="GO:0008270">
    <property type="term" value="F:zinc ion binding"/>
    <property type="evidence" value="ECO:0007669"/>
    <property type="project" value="UniProtKB-KW"/>
</dbReference>
<dbReference type="EMBL" id="JAANYQ010000007">
    <property type="protein sequence ID" value="KAF4123082.1"/>
    <property type="molecule type" value="Genomic_DNA"/>
</dbReference>
<dbReference type="InterPro" id="IPR054477">
    <property type="entry name" value="LTN1_E3_ligase_6th"/>
</dbReference>
<name>A0A9P4YWI2_9HYPO</name>
<protein>
    <recommendedName>
        <fullName evidence="6 16">E3 ubiquitin-protein ligase listerin</fullName>
        <ecNumber evidence="5 16">2.3.2.27</ecNumber>
    </recommendedName>
    <alternativeName>
        <fullName evidence="16">RING-type E3 ubiquitin transferase listerin</fullName>
    </alternativeName>
</protein>
<dbReference type="GO" id="GO:1990112">
    <property type="term" value="C:RQC complex"/>
    <property type="evidence" value="ECO:0007669"/>
    <property type="project" value="UniProtKB-UniRule"/>
</dbReference>
<dbReference type="PROSITE" id="PS50089">
    <property type="entry name" value="ZF_RING_2"/>
    <property type="match status" value="1"/>
</dbReference>
<dbReference type="Pfam" id="PF22958">
    <property type="entry name" value="Ltn1_1st"/>
    <property type="match status" value="1"/>
</dbReference>
<dbReference type="SMART" id="SM00744">
    <property type="entry name" value="RINGv"/>
    <property type="match status" value="1"/>
</dbReference>
<evidence type="ECO:0000256" key="2">
    <source>
        <dbReference type="ARBA" id="ARBA00004514"/>
    </source>
</evidence>
<dbReference type="GO" id="GO:0043023">
    <property type="term" value="F:ribosomal large subunit binding"/>
    <property type="evidence" value="ECO:0007669"/>
    <property type="project" value="TreeGrafter"/>
</dbReference>
<keyword evidence="8 16" id="KW-0808">Transferase</keyword>
<dbReference type="Pfam" id="PF13639">
    <property type="entry name" value="zf-RING_2"/>
    <property type="match status" value="1"/>
</dbReference>
<dbReference type="GO" id="GO:0005829">
    <property type="term" value="C:cytosol"/>
    <property type="evidence" value="ECO:0007669"/>
    <property type="project" value="UniProtKB-SubCell"/>
</dbReference>
<dbReference type="SUPFAM" id="SSF48371">
    <property type="entry name" value="ARM repeat"/>
    <property type="match status" value="1"/>
</dbReference>
<evidence type="ECO:0000256" key="17">
    <source>
        <dbReference type="SAM" id="Coils"/>
    </source>
</evidence>
<feature type="region of interest" description="Disordered" evidence="18">
    <location>
        <begin position="1"/>
        <end position="24"/>
    </location>
</feature>
<gene>
    <name evidence="20" type="ORF">GMORB2_6630</name>
</gene>
<comment type="function">
    <text evidence="16">E3 ubiquitin-protein ligase. Component of the ribosome quality control complex (RQC), a ribosome-associated complex that mediates ubiquitination and extraction of incompletely synthesized nascent chains for proteasomal degradation.</text>
</comment>
<evidence type="ECO:0000256" key="5">
    <source>
        <dbReference type="ARBA" id="ARBA00012483"/>
    </source>
</evidence>
<keyword evidence="7" id="KW-0963">Cytoplasm</keyword>
<evidence type="ECO:0000256" key="11">
    <source>
        <dbReference type="ARBA" id="ARBA00022771"/>
    </source>
</evidence>
<keyword evidence="12 16" id="KW-0833">Ubl conjugation pathway</keyword>
<dbReference type="Pfam" id="PF23280">
    <property type="entry name" value="TPR_26"/>
    <property type="match status" value="1"/>
</dbReference>
<dbReference type="GeneID" id="55972855"/>
<dbReference type="Proteomes" id="UP000749293">
    <property type="component" value="Unassembled WGS sequence"/>
</dbReference>
<dbReference type="EC" id="2.3.2.27" evidence="5 16"/>
<dbReference type="PANTHER" id="PTHR12389">
    <property type="entry name" value="ZINC FINGER PROTEIN 294"/>
    <property type="match status" value="1"/>
</dbReference>
<evidence type="ECO:0000256" key="8">
    <source>
        <dbReference type="ARBA" id="ARBA00022679"/>
    </source>
</evidence>
<dbReference type="InterPro" id="IPR011016">
    <property type="entry name" value="Znf_RING-CH"/>
</dbReference>
<dbReference type="GO" id="GO:0061630">
    <property type="term" value="F:ubiquitin protein ligase activity"/>
    <property type="evidence" value="ECO:0007669"/>
    <property type="project" value="UniProtKB-UniRule"/>
</dbReference>
<dbReference type="PANTHER" id="PTHR12389:SF0">
    <property type="entry name" value="E3 UBIQUITIN-PROTEIN LIGASE LISTERIN"/>
    <property type="match status" value="1"/>
</dbReference>
<evidence type="ECO:0000256" key="16">
    <source>
        <dbReference type="RuleBase" id="RU367090"/>
    </source>
</evidence>
<evidence type="ECO:0000256" key="6">
    <source>
        <dbReference type="ARBA" id="ARBA00017157"/>
    </source>
</evidence>
<dbReference type="InterPro" id="IPR039804">
    <property type="entry name" value="RING-CH-C4HC3_LTN1"/>
</dbReference>
<dbReference type="GO" id="GO:0072344">
    <property type="term" value="P:rescue of stalled ribosome"/>
    <property type="evidence" value="ECO:0007669"/>
    <property type="project" value="UniProtKB-UniRule"/>
</dbReference>
<sequence length="1626" mass="178981">MKQSRGKGKTATVPRPAGGFGGGFGGFGSSGGRSKLSYLAEPPSFVAVADPNVVVAFKNVLKKDGTTKAKGLEELVNHAQSHPFEQGGGVDEAVLDVWVQMYPRVAIDNSRRVRELSHTLQFELMRSARKRMERHIPTIVGAWLAGLYDRDRAVSRAANDGLSSFLNTPEKTLALWKKCQGKILDYAVDAIQETQDTLSDERSTTKEDAEAKFYRVVTAGLSLVLALLQKMQDGDMAKFQDRYDDFFAQDTVWKAITFADSPVRKTVCQLLFACLDRKLPCTQDPKVKQAVVTGGLRTNQAGSALEYVIVLTKLTQSNPEIWASAGEKKSPISRLEAFVAKGSQGSSARFWDSLDQLLKSIPVELLSADRSTPPSLLTSLKSGVTNRDEPRTHAPSSWKCYINTAKRLLEALGADDQLTLGKEHLFPIFDQFLFPASERATVLPSGPNATAILVQAYLVLSSTAKPQLSSAFGQEWDRLATMFSSKISESLPEVAKEYQSSQDRIGEDGRRWFGLVGHIHQKLLSEPDDSATDYTADPSDRVISQCLSLLENRNLKPFGAARIVEHALSTSPHLFEGARWQALSDFLVLAAEIDMAKIVDSPSSRHFLSWVRLLGSSTARDRDYSRLWNSLVDAALALESGDSRNLTLASLISHEKGAELAKENKTLKEAVLEQAIATAQGKTDAWDLLDAAVTYSALDEDVYHDLAQNVVKALDKDAETSPSALRALEMLVKARPQLFSADESLHTALVAKLLSLSEMADGAASPKLQAIRALLDSSSDGKLPVVGIIQSNLGRATPQSLDIETIATQAEAAADVPLEDLFPSTSVWTQELVPLFQKPIDPSLSITSSAGGAAALVKQEEDVKAAPVGQRDSKGRSVPVRMALYLNRILESRLDFAALPAQLQVELLYLHWTTVQIVSDQITTMDYDGPWKSLARPEDLSDAEELVSRARNLIINKVGFAARSSASTEEPMAEKLLDMLLHNSAQLTSKGLYSSRCLLEMIQSNVEVYGLSAGLEERLLETELLKATPATVLVAAAVLSGLGETAQASKQVNNFCNRLVSDVAGASAQTEKAHMSLVLLTACGQVYDKGALPVANNRIVFAAKQITSWLDEPETLSPAFSAEICRSLTRLLPCMKDVYGSYWEKTLEFCSSLWTRAGEYSLVEALAFIHASINLVRALEALEEPNDDLEDALKEFSEHKSKALVELLKLPREGSSSLSLSVVDGIICREVEKLPMRHMPDLGDMFPLVAAESRDIQTAAFTLLHRALPAQQAQKSVDVLLDKTDARLPDELLSLLLNAPTLESYSDEMLARFPPAIRSYLLAWTLVFDAFSTSSFKVRGDFSDNLKAEGCLPPLLDFMFDVLGHSAAHAFRLEKAGLGTEQIRNYDVKLADAETDEKSMQWLLVHLFYLVLKYVPGLFRSWYMDCRSKQTRIAVEAWTTRYFSPLTVDDTLDEVQRWVDTQEPSTGDDEQDLIVKVSRTAREVTAGYEVDESQAAIAIKIPSSYPLEGVTVTGLHRVAVTERKWQSWIMTTQGVITFSNGNIIDGLQVFKRNIVGALKGQGECAICYSIISTDKRMPDKRCTTCRNLFHRTCLYKWFQTSNQNTCPLCRNPIDYLGADTQKRRQG</sequence>
<evidence type="ECO:0000313" key="21">
    <source>
        <dbReference type="Proteomes" id="UP000749293"/>
    </source>
</evidence>
<dbReference type="Gene3D" id="3.30.40.10">
    <property type="entry name" value="Zinc/RING finger domain, C3HC4 (zinc finger)"/>
    <property type="match status" value="1"/>
</dbReference>
<evidence type="ECO:0000259" key="19">
    <source>
        <dbReference type="PROSITE" id="PS50089"/>
    </source>
</evidence>
<dbReference type="InterPro" id="IPR054476">
    <property type="entry name" value="Ltn1_N"/>
</dbReference>
<comment type="pathway">
    <text evidence="3 16">Protein modification; protein ubiquitination.</text>
</comment>
<comment type="subcellular location">
    <subcellularLocation>
        <location evidence="2">Cytoplasm</location>
        <location evidence="2">Cytosol</location>
    </subcellularLocation>
</comment>
<dbReference type="Pfam" id="PF23009">
    <property type="entry name" value="UBC_like"/>
    <property type="match status" value="1"/>
</dbReference>
<evidence type="ECO:0000256" key="15">
    <source>
        <dbReference type="PROSITE-ProRule" id="PRU00175"/>
    </source>
</evidence>
<accession>A0A9P4YWI2</accession>
<proteinExistence type="inferred from homology"/>
<keyword evidence="21" id="KW-1185">Reference proteome</keyword>
<evidence type="ECO:0000256" key="14">
    <source>
        <dbReference type="ARBA" id="ARBA00055150"/>
    </source>
</evidence>
<keyword evidence="9 16" id="KW-0479">Metal-binding</keyword>
<evidence type="ECO:0000256" key="10">
    <source>
        <dbReference type="ARBA" id="ARBA00022737"/>
    </source>
</evidence>
<evidence type="ECO:0000256" key="13">
    <source>
        <dbReference type="ARBA" id="ARBA00022833"/>
    </source>
</evidence>
<feature type="domain" description="RING-type" evidence="19">
    <location>
        <begin position="1564"/>
        <end position="1610"/>
    </location>
</feature>
<dbReference type="Pfam" id="PF22999">
    <property type="entry name" value="LTN1_E3_ligase_6th"/>
    <property type="match status" value="1"/>
</dbReference>
<evidence type="ECO:0000256" key="9">
    <source>
        <dbReference type="ARBA" id="ARBA00022723"/>
    </source>
</evidence>
<keyword evidence="13 16" id="KW-0862">Zinc</keyword>
<organism evidence="20 21">
    <name type="scientific">Geosmithia morbida</name>
    <dbReference type="NCBI Taxonomy" id="1094350"/>
    <lineage>
        <taxon>Eukaryota</taxon>
        <taxon>Fungi</taxon>
        <taxon>Dikarya</taxon>
        <taxon>Ascomycota</taxon>
        <taxon>Pezizomycotina</taxon>
        <taxon>Sordariomycetes</taxon>
        <taxon>Hypocreomycetidae</taxon>
        <taxon>Hypocreales</taxon>
        <taxon>Bionectriaceae</taxon>
        <taxon>Geosmithia</taxon>
    </lineage>
</organism>
<dbReference type="RefSeq" id="XP_035321734.1">
    <property type="nucleotide sequence ID" value="XM_035468600.1"/>
</dbReference>
<dbReference type="SUPFAM" id="SSF57850">
    <property type="entry name" value="RING/U-box"/>
    <property type="match status" value="1"/>
</dbReference>
<dbReference type="GO" id="GO:1990116">
    <property type="term" value="P:ribosome-associated ubiquitin-dependent protein catabolic process"/>
    <property type="evidence" value="ECO:0007669"/>
    <property type="project" value="UniProtKB-UniRule"/>
</dbReference>
<feature type="coiled-coil region" evidence="17">
    <location>
        <begin position="1179"/>
        <end position="1206"/>
    </location>
</feature>
<comment type="catalytic activity">
    <reaction evidence="1 16">
        <text>S-ubiquitinyl-[E2 ubiquitin-conjugating enzyme]-L-cysteine + [acceptor protein]-L-lysine = [E2 ubiquitin-conjugating enzyme]-L-cysteine + N(6)-ubiquitinyl-[acceptor protein]-L-lysine.</text>
        <dbReference type="EC" id="2.3.2.27"/>
    </reaction>
</comment>
<dbReference type="InterPro" id="IPR057030">
    <property type="entry name" value="TPR_Rkr-1"/>
</dbReference>
<comment type="caution">
    <text evidence="20">The sequence shown here is derived from an EMBL/GenBank/DDBJ whole genome shotgun (WGS) entry which is preliminary data.</text>
</comment>
<dbReference type="InterPro" id="IPR054478">
    <property type="entry name" value="LTN1_UBC"/>
</dbReference>
<dbReference type="OrthoDB" id="6108at2759"/>
<keyword evidence="17" id="KW-0175">Coiled coil</keyword>
<keyword evidence="11 15" id="KW-0863">Zinc-finger</keyword>
<dbReference type="SMART" id="SM01197">
    <property type="entry name" value="FANCL_C"/>
    <property type="match status" value="1"/>
</dbReference>
<dbReference type="InterPro" id="IPR016024">
    <property type="entry name" value="ARM-type_fold"/>
</dbReference>
<dbReference type="SMART" id="SM00184">
    <property type="entry name" value="RING"/>
    <property type="match status" value="1"/>
</dbReference>
<evidence type="ECO:0000256" key="12">
    <source>
        <dbReference type="ARBA" id="ARBA00022786"/>
    </source>
</evidence>
<evidence type="ECO:0000256" key="7">
    <source>
        <dbReference type="ARBA" id="ARBA00022490"/>
    </source>
</evidence>
<evidence type="ECO:0000313" key="20">
    <source>
        <dbReference type="EMBL" id="KAF4123082.1"/>
    </source>
</evidence>
<evidence type="ECO:0000256" key="18">
    <source>
        <dbReference type="SAM" id="MobiDB-lite"/>
    </source>
</evidence>
<dbReference type="InterPro" id="IPR001841">
    <property type="entry name" value="Znf_RING"/>
</dbReference>
<dbReference type="FunFam" id="3.30.40.10:FF:000038">
    <property type="entry name" value="E3 ubiquitin-protein ligase listerin"/>
    <property type="match status" value="1"/>
</dbReference>
<comment type="function">
    <text evidence="14">E3 ubiquitin-protein ligase component of the ribosome quality control complex (RQC), a ribosome-associated complex that mediates ubiquitination and extraction of incompletely synthesized nascent chains for proteasomal degradation. Mediates ubiquitination of proteins derived from mRNAs lacking stop codons (non-stop proteins) and other translation arrest products induced by poly-lysine sequences and tandem rare codons. Ubiquitination leads to CDC48 recruitment for extraction and degradation of the incomplete translation product. May indirectly play a role in chromatin function and transcription.</text>
</comment>
<evidence type="ECO:0000256" key="1">
    <source>
        <dbReference type="ARBA" id="ARBA00000900"/>
    </source>
</evidence>
<evidence type="ECO:0000256" key="3">
    <source>
        <dbReference type="ARBA" id="ARBA00004906"/>
    </source>
</evidence>
<dbReference type="InterPro" id="IPR039795">
    <property type="entry name" value="LTN1/Rkr1"/>
</dbReference>
<dbReference type="CDD" id="cd16491">
    <property type="entry name" value="RING-CH-C4HC3_LTN1"/>
    <property type="match status" value="1"/>
</dbReference>
<comment type="subunit">
    <text evidence="16">Component of the ribosome quality control complex (RQC).</text>
</comment>
<dbReference type="InterPro" id="IPR013083">
    <property type="entry name" value="Znf_RING/FYVE/PHD"/>
</dbReference>
<keyword evidence="10" id="KW-0677">Repeat</keyword>